<keyword evidence="2" id="KW-1185">Reference proteome</keyword>
<dbReference type="Proteomes" id="UP000023152">
    <property type="component" value="Unassembled WGS sequence"/>
</dbReference>
<comment type="caution">
    <text evidence="1">The sequence shown here is derived from an EMBL/GenBank/DDBJ whole genome shotgun (WGS) entry which is preliminary data.</text>
</comment>
<proteinExistence type="predicted"/>
<feature type="non-terminal residue" evidence="1">
    <location>
        <position position="253"/>
    </location>
</feature>
<gene>
    <name evidence="1" type="ORF">RFI_19263</name>
</gene>
<accession>X6MX32</accession>
<sequence length="253" mass="28857">MKRLELSFFNALRQEKNAKEEKGEGEDEERRTCKIQIFVETQLPYLSWDCPLDDNSELSLVSRVVSQYMGFGYTLEMKLCNMELKTNDGMKMTNNGMTGCIVSNGMLHTLYGVTPQMSVFLECGNIYSRYNNNGNIVTTVDPSTSTSTNISTSANVDMTTDVDMEMDKDKAKNVYQFTEKNMKVLSISRPEQIGGLLAKKDKKPMFVIANGERLFAYSHETNQLKHVQNIPKAPIIDLWTWSNFVFFVRTPDE</sequence>
<name>X6MX32_RETFI</name>
<protein>
    <submittedName>
        <fullName evidence="1">Uncharacterized protein</fullName>
    </submittedName>
</protein>
<dbReference type="EMBL" id="ASPP01015606">
    <property type="protein sequence ID" value="ETO18032.1"/>
    <property type="molecule type" value="Genomic_DNA"/>
</dbReference>
<reference evidence="1 2" key="1">
    <citation type="journal article" date="2013" name="Curr. Biol.">
        <title>The Genome of the Foraminiferan Reticulomyxa filosa.</title>
        <authorList>
            <person name="Glockner G."/>
            <person name="Hulsmann N."/>
            <person name="Schleicher M."/>
            <person name="Noegel A.A."/>
            <person name="Eichinger L."/>
            <person name="Gallinger C."/>
            <person name="Pawlowski J."/>
            <person name="Sierra R."/>
            <person name="Euteneuer U."/>
            <person name="Pillet L."/>
            <person name="Moustafa A."/>
            <person name="Platzer M."/>
            <person name="Groth M."/>
            <person name="Szafranski K."/>
            <person name="Schliwa M."/>
        </authorList>
    </citation>
    <scope>NUCLEOTIDE SEQUENCE [LARGE SCALE GENOMIC DNA]</scope>
</reference>
<dbReference type="AlphaFoldDB" id="X6MX32"/>
<evidence type="ECO:0000313" key="2">
    <source>
        <dbReference type="Proteomes" id="UP000023152"/>
    </source>
</evidence>
<organism evidence="1 2">
    <name type="scientific">Reticulomyxa filosa</name>
    <dbReference type="NCBI Taxonomy" id="46433"/>
    <lineage>
        <taxon>Eukaryota</taxon>
        <taxon>Sar</taxon>
        <taxon>Rhizaria</taxon>
        <taxon>Retaria</taxon>
        <taxon>Foraminifera</taxon>
        <taxon>Monothalamids</taxon>
        <taxon>Reticulomyxidae</taxon>
        <taxon>Reticulomyxa</taxon>
    </lineage>
</organism>
<evidence type="ECO:0000313" key="1">
    <source>
        <dbReference type="EMBL" id="ETO18032.1"/>
    </source>
</evidence>